<evidence type="ECO:0000313" key="1">
    <source>
        <dbReference type="EMBL" id="CAE8668784.1"/>
    </source>
</evidence>
<comment type="caution">
    <text evidence="1">The sequence shown here is derived from an EMBL/GenBank/DDBJ whole genome shotgun (WGS) entry which is preliminary data.</text>
</comment>
<dbReference type="AlphaFoldDB" id="A0A813J5F3"/>
<gene>
    <name evidence="1" type="ORF">PGLA2088_LOCUS17027</name>
</gene>
<sequence>DCKDHPGGCRCYYDALAFGCPSSLGHDAKLFLCRCDYADNTWLNVLTNFIWAFNTQPDARHLFAQKFDVRIEADSLLSMDVGYTDRIQCGAPLASVYPGTNFEVDVQELYQLANNLFQPQVWNKMAEVCLPGRAALQLLCMHAELGRRSGQGASAYASQLLQIWPMIDGCVEGHTPWSFPGLAGYLKTWKEAPQLPAEGTALSAEAAASLSWWPTPGTLRGKRPEESEAHYWPCAPLRDRSPV</sequence>
<evidence type="ECO:0000313" key="2">
    <source>
        <dbReference type="Proteomes" id="UP000626109"/>
    </source>
</evidence>
<name>A0A813J5F3_POLGL</name>
<protein>
    <submittedName>
        <fullName evidence="1">Uncharacterized protein</fullName>
    </submittedName>
</protein>
<accession>A0A813J5F3</accession>
<feature type="non-terminal residue" evidence="1">
    <location>
        <position position="1"/>
    </location>
</feature>
<dbReference type="EMBL" id="CAJNNW010022080">
    <property type="protein sequence ID" value="CAE8668784.1"/>
    <property type="molecule type" value="Genomic_DNA"/>
</dbReference>
<reference evidence="1" key="1">
    <citation type="submission" date="2021-02" db="EMBL/GenBank/DDBJ databases">
        <authorList>
            <person name="Dougan E. K."/>
            <person name="Rhodes N."/>
            <person name="Thang M."/>
            <person name="Chan C."/>
        </authorList>
    </citation>
    <scope>NUCLEOTIDE SEQUENCE</scope>
</reference>
<organism evidence="1 2">
    <name type="scientific">Polarella glacialis</name>
    <name type="common">Dinoflagellate</name>
    <dbReference type="NCBI Taxonomy" id="89957"/>
    <lineage>
        <taxon>Eukaryota</taxon>
        <taxon>Sar</taxon>
        <taxon>Alveolata</taxon>
        <taxon>Dinophyceae</taxon>
        <taxon>Suessiales</taxon>
        <taxon>Suessiaceae</taxon>
        <taxon>Polarella</taxon>
    </lineage>
</organism>
<dbReference type="Proteomes" id="UP000626109">
    <property type="component" value="Unassembled WGS sequence"/>
</dbReference>
<proteinExistence type="predicted"/>